<gene>
    <name evidence="2" type="ORF">ILEXP_LOCUS50677</name>
</gene>
<evidence type="ECO:0000313" key="2">
    <source>
        <dbReference type="EMBL" id="CAK9180657.1"/>
    </source>
</evidence>
<evidence type="ECO:0000313" key="3">
    <source>
        <dbReference type="Proteomes" id="UP001642360"/>
    </source>
</evidence>
<accession>A0ABC8UI49</accession>
<evidence type="ECO:0000259" key="1">
    <source>
        <dbReference type="Pfam" id="PF01814"/>
    </source>
</evidence>
<dbReference type="InterPro" id="IPR012312">
    <property type="entry name" value="Hemerythrin-like"/>
</dbReference>
<protein>
    <recommendedName>
        <fullName evidence="1">Hemerythrin-like domain-containing protein</fullName>
    </recommendedName>
</protein>
<dbReference type="CDD" id="cd12108">
    <property type="entry name" value="Hr-like"/>
    <property type="match status" value="1"/>
</dbReference>
<organism evidence="2 3">
    <name type="scientific">Ilex paraguariensis</name>
    <name type="common">yerba mate</name>
    <dbReference type="NCBI Taxonomy" id="185542"/>
    <lineage>
        <taxon>Eukaryota</taxon>
        <taxon>Viridiplantae</taxon>
        <taxon>Streptophyta</taxon>
        <taxon>Embryophyta</taxon>
        <taxon>Tracheophyta</taxon>
        <taxon>Spermatophyta</taxon>
        <taxon>Magnoliopsida</taxon>
        <taxon>eudicotyledons</taxon>
        <taxon>Gunneridae</taxon>
        <taxon>Pentapetalae</taxon>
        <taxon>asterids</taxon>
        <taxon>campanulids</taxon>
        <taxon>Aquifoliales</taxon>
        <taxon>Aquifoliaceae</taxon>
        <taxon>Ilex</taxon>
    </lineage>
</organism>
<dbReference type="AlphaFoldDB" id="A0ABC8UI49"/>
<dbReference type="PANTHER" id="PTHR35739:SF1">
    <property type="entry name" value="OS01G0861700 PROTEIN"/>
    <property type="match status" value="1"/>
</dbReference>
<dbReference type="Proteomes" id="UP001642360">
    <property type="component" value="Unassembled WGS sequence"/>
</dbReference>
<feature type="domain" description="Hemerythrin-like" evidence="1">
    <location>
        <begin position="112"/>
        <end position="258"/>
    </location>
</feature>
<dbReference type="Gene3D" id="1.20.120.520">
    <property type="entry name" value="nmb1532 protein domain like"/>
    <property type="match status" value="1"/>
</dbReference>
<dbReference type="Pfam" id="PF01814">
    <property type="entry name" value="Hemerythrin"/>
    <property type="match status" value="1"/>
</dbReference>
<dbReference type="PANTHER" id="PTHR35739">
    <property type="entry name" value="OS01G0861700 PROTEIN"/>
    <property type="match status" value="1"/>
</dbReference>
<dbReference type="EMBL" id="CAUOFW020007802">
    <property type="protein sequence ID" value="CAK9180657.1"/>
    <property type="molecule type" value="Genomic_DNA"/>
</dbReference>
<sequence>MGNCFGTQKKSTAEISPSVFSKSSPIVKLYGSPTNPATSYIRFALLYKPISLHFTPSENPLFGPETPIILFESDVVSGSPETILRYLDAKFPDPPLMRYVNCYDETTPLFVWVVKLQHRSVTWHLERLVRWVQDLVTRGGRARGDPVMGSPRMEVRKFGRSYSQLLEVMLEHAQMEERIVFPILERADRGLCKAANEEHARDLPIMNGIKEDIKSIGVLDSGSPVYQEALFNLSTRLKTLQEHCKEHFEEEERELLPLMEAAELSKEQQERVMEQCVDVMCGTHSHLIRFFMEGLVPRDGMQYLDLIFRCCDKDRVSSIFSVIVE</sequence>
<comment type="caution">
    <text evidence="2">The sequence shown here is derived from an EMBL/GenBank/DDBJ whole genome shotgun (WGS) entry which is preliminary data.</text>
</comment>
<reference evidence="2 3" key="1">
    <citation type="submission" date="2024-02" db="EMBL/GenBank/DDBJ databases">
        <authorList>
            <person name="Vignale AGUSTIN F."/>
            <person name="Sosa J E."/>
            <person name="Modenutti C."/>
        </authorList>
    </citation>
    <scope>NUCLEOTIDE SEQUENCE [LARGE SCALE GENOMIC DNA]</scope>
</reference>
<keyword evidence="3" id="KW-1185">Reference proteome</keyword>
<name>A0ABC8UI49_9AQUA</name>
<proteinExistence type="predicted"/>